<comment type="caution">
    <text evidence="5">The sequence shown here is derived from an EMBL/GenBank/DDBJ whole genome shotgun (WGS) entry which is preliminary data.</text>
</comment>
<dbReference type="PANTHER" id="PTHR43270:SF12">
    <property type="entry name" value="SUCCINYL-DIAMINOPIMELATE DESUCCINYLASE"/>
    <property type="match status" value="1"/>
</dbReference>
<keyword evidence="1" id="KW-0645">Protease</keyword>
<dbReference type="PANTHER" id="PTHR43270">
    <property type="entry name" value="BETA-ALA-HIS DIPEPTIDASE"/>
    <property type="match status" value="1"/>
</dbReference>
<keyword evidence="3" id="KW-0378">Hydrolase</keyword>
<dbReference type="InterPro" id="IPR051458">
    <property type="entry name" value="Cyt/Met_Dipeptidase"/>
</dbReference>
<dbReference type="AlphaFoldDB" id="A0A840YGJ7"/>
<keyword evidence="2" id="KW-0479">Metal-binding</keyword>
<evidence type="ECO:0000313" key="6">
    <source>
        <dbReference type="Proteomes" id="UP000527143"/>
    </source>
</evidence>
<evidence type="ECO:0000256" key="2">
    <source>
        <dbReference type="ARBA" id="ARBA00022723"/>
    </source>
</evidence>
<dbReference type="Proteomes" id="UP000527143">
    <property type="component" value="Unassembled WGS sequence"/>
</dbReference>
<name>A0A840YGJ7_9SPHN</name>
<dbReference type="EMBL" id="JACIJF010000011">
    <property type="protein sequence ID" value="MBB5711974.1"/>
    <property type="molecule type" value="Genomic_DNA"/>
</dbReference>
<dbReference type="InterPro" id="IPR002933">
    <property type="entry name" value="Peptidase_M20"/>
</dbReference>
<dbReference type="Pfam" id="PF07687">
    <property type="entry name" value="M20_dimer"/>
    <property type="match status" value="1"/>
</dbReference>
<dbReference type="Pfam" id="PF01546">
    <property type="entry name" value="Peptidase_M20"/>
    <property type="match status" value="1"/>
</dbReference>
<reference evidence="5 6" key="1">
    <citation type="submission" date="2020-08" db="EMBL/GenBank/DDBJ databases">
        <title>Genomic Encyclopedia of Type Strains, Phase IV (KMG-IV): sequencing the most valuable type-strain genomes for metagenomic binning, comparative biology and taxonomic classification.</title>
        <authorList>
            <person name="Goeker M."/>
        </authorList>
    </citation>
    <scope>NUCLEOTIDE SEQUENCE [LARGE SCALE GENOMIC DNA]</scope>
    <source>
        <strain evidence="5 6">DSM 26736</strain>
    </source>
</reference>
<evidence type="ECO:0000256" key="1">
    <source>
        <dbReference type="ARBA" id="ARBA00022670"/>
    </source>
</evidence>
<dbReference type="SUPFAM" id="SSF53187">
    <property type="entry name" value="Zn-dependent exopeptidases"/>
    <property type="match status" value="1"/>
</dbReference>
<dbReference type="InterPro" id="IPR011650">
    <property type="entry name" value="Peptidase_M20_dimer"/>
</dbReference>
<dbReference type="Gene3D" id="3.30.70.360">
    <property type="match status" value="1"/>
</dbReference>
<evidence type="ECO:0000256" key="3">
    <source>
        <dbReference type="ARBA" id="ARBA00022801"/>
    </source>
</evidence>
<dbReference type="Gene3D" id="3.40.630.10">
    <property type="entry name" value="Zn peptidases"/>
    <property type="match status" value="1"/>
</dbReference>
<dbReference type="NCBIfam" id="NF006579">
    <property type="entry name" value="PRK09104.1"/>
    <property type="match status" value="1"/>
</dbReference>
<sequence length="474" mass="51069">MTDTAKPLDYVDLNLDASLDRLFALMRIQSISTDPAYAEHCRTAAQLLSDELTELGFAARVAPTPGHPMVVAHHDGPENERAPHVLFYGHYDVQPIDPVELWRRDPFDPVIETRADGSKMIVGRGSSDDKGQLRTFLEACRAWKETTGTLPCRVTILIEGEEESGSESLEPFLHAAAEELKADFALICDTSMWDTQTPGLTIGLRGMAGGQVTVRGPSRDLHSGLYGGPARNPLQLLATILAEMKDTDGRVTLDGFYDGVHDLSADVQASWDALGFNAGQFLGDVGLSVPAGETGYGALEQSWARPTAEINGMWGGYIGEGYKTVIPAEAHAKLSFRLVGDQDPDQVWEAFQAHVRARLPADCTAEFKTRGGSRAISLASDSAPVAATRAALDAEWGKSALLASGGSIPVVNSIKTILGMDSVMVGFALNDDQIHSPNEKYDLKSFHKGIRSWVRILAQLGAMQQVEASEAVPA</sequence>
<feature type="domain" description="Peptidase M20 dimerisation" evidence="4">
    <location>
        <begin position="202"/>
        <end position="362"/>
    </location>
</feature>
<dbReference type="RefSeq" id="WP_184089745.1">
    <property type="nucleotide sequence ID" value="NZ_JACIJF010000011.1"/>
</dbReference>
<protein>
    <submittedName>
        <fullName evidence="5">Acetylornithine deacetylase/succinyl-diaminopimelate desuccinylase-like protein</fullName>
    </submittedName>
</protein>
<organism evidence="5 6">
    <name type="scientific">Sphingomonas xinjiangensis</name>
    <dbReference type="NCBI Taxonomy" id="643568"/>
    <lineage>
        <taxon>Bacteria</taxon>
        <taxon>Pseudomonadati</taxon>
        <taxon>Pseudomonadota</taxon>
        <taxon>Alphaproteobacteria</taxon>
        <taxon>Sphingomonadales</taxon>
        <taxon>Sphingomonadaceae</taxon>
        <taxon>Sphingomonas</taxon>
    </lineage>
</organism>
<proteinExistence type="predicted"/>
<dbReference type="GO" id="GO:0008233">
    <property type="term" value="F:peptidase activity"/>
    <property type="evidence" value="ECO:0007669"/>
    <property type="project" value="UniProtKB-KW"/>
</dbReference>
<keyword evidence="6" id="KW-1185">Reference proteome</keyword>
<accession>A0A840YGJ7</accession>
<gene>
    <name evidence="5" type="ORF">FHT02_003227</name>
</gene>
<dbReference type="GO" id="GO:0046872">
    <property type="term" value="F:metal ion binding"/>
    <property type="evidence" value="ECO:0007669"/>
    <property type="project" value="UniProtKB-KW"/>
</dbReference>
<evidence type="ECO:0000313" key="5">
    <source>
        <dbReference type="EMBL" id="MBB5711974.1"/>
    </source>
</evidence>
<dbReference type="GO" id="GO:0006508">
    <property type="term" value="P:proteolysis"/>
    <property type="evidence" value="ECO:0007669"/>
    <property type="project" value="UniProtKB-KW"/>
</dbReference>
<evidence type="ECO:0000259" key="4">
    <source>
        <dbReference type="Pfam" id="PF07687"/>
    </source>
</evidence>